<accession>A0A6C0D8R0</accession>
<reference evidence="2" key="1">
    <citation type="journal article" date="2020" name="Nature">
        <title>Giant virus diversity and host interactions through global metagenomics.</title>
        <authorList>
            <person name="Schulz F."/>
            <person name="Roux S."/>
            <person name="Paez-Espino D."/>
            <person name="Jungbluth S."/>
            <person name="Walsh D.A."/>
            <person name="Denef V.J."/>
            <person name="McMahon K.D."/>
            <person name="Konstantinidis K.T."/>
            <person name="Eloe-Fadrosh E.A."/>
            <person name="Kyrpides N.C."/>
            <person name="Woyke T."/>
        </authorList>
    </citation>
    <scope>NUCLEOTIDE SEQUENCE</scope>
    <source>
        <strain evidence="2">GVMAG-M-3300023174-130</strain>
    </source>
</reference>
<evidence type="ECO:0000256" key="1">
    <source>
        <dbReference type="SAM" id="MobiDB-lite"/>
    </source>
</evidence>
<name>A0A6C0D8R0_9ZZZZ</name>
<evidence type="ECO:0000313" key="2">
    <source>
        <dbReference type="EMBL" id="QHT12534.1"/>
    </source>
</evidence>
<feature type="region of interest" description="Disordered" evidence="1">
    <location>
        <begin position="1"/>
        <end position="48"/>
    </location>
</feature>
<feature type="compositionally biased region" description="Basic residues" evidence="1">
    <location>
        <begin position="146"/>
        <end position="174"/>
    </location>
</feature>
<feature type="region of interest" description="Disordered" evidence="1">
    <location>
        <begin position="122"/>
        <end position="174"/>
    </location>
</feature>
<dbReference type="EMBL" id="MN739548">
    <property type="protein sequence ID" value="QHT12534.1"/>
    <property type="molecule type" value="Genomic_DNA"/>
</dbReference>
<organism evidence="2">
    <name type="scientific">viral metagenome</name>
    <dbReference type="NCBI Taxonomy" id="1070528"/>
    <lineage>
        <taxon>unclassified sequences</taxon>
        <taxon>metagenomes</taxon>
        <taxon>organismal metagenomes</taxon>
    </lineage>
</organism>
<dbReference type="AlphaFoldDB" id="A0A6C0D8R0"/>
<protein>
    <submittedName>
        <fullName evidence="2">Uncharacterized protein</fullName>
    </submittedName>
</protein>
<proteinExistence type="predicted"/>
<sequence>MSSKRKADTEAETEQDQPRTPPRDTQLPGTPSTGATIPEYDNSPSIDDYWTNLLKNTERQRLETESRQADARADEARGIYEPPTVYAGKLTGRAIYEKIDNVLVPLTREKLLAKFKQYYYEDGTPIPKSDITGNLADDMTAESKGGKKKRKSNKRITKRRKSNKRTKKRNNKRK</sequence>